<accession>G0W930</accession>
<sequence>MVSDPNDGLLLREKASKMSIYTRLKQKVPFCKKPVKYWIIAEPNSFKGCPIRLCTLFKCYIVHNYLKSDTPLYSSYSNTDYEFYKRMSRLDDPESYFRNIFLSMSYMMVGRDSDQRKFYFSTTITEDAKAELTKELSTYAPTPDISSAFFDVELSGRCCRYPPTGVLPLLDLLQNNDIAFLPPSDYGSVPCEVFFYHFREPEAIVYRDLFMVYRSRAVKRGYSPGFHNILKVFHDPPYEIFITNVDENGKILEDRKERYNEVYNERDVTWAERHCYQKYTVCKVNRMRKWSSSYFTLSFLQDHLGRNPVFHRKGKNRYKIMARSTESS</sequence>
<gene>
    <name evidence="1" type="primary">NDAI0C06320</name>
    <name evidence="1" type="ordered locus">NDAI_0C06320</name>
</gene>
<organism evidence="1 2">
    <name type="scientific">Naumovozyma dairenensis (strain ATCC 10597 / BCRC 20456 / CBS 421 / NBRC 0211 / NRRL Y-12639)</name>
    <name type="common">Saccharomyces dairenensis</name>
    <dbReference type="NCBI Taxonomy" id="1071378"/>
    <lineage>
        <taxon>Eukaryota</taxon>
        <taxon>Fungi</taxon>
        <taxon>Dikarya</taxon>
        <taxon>Ascomycota</taxon>
        <taxon>Saccharomycotina</taxon>
        <taxon>Saccharomycetes</taxon>
        <taxon>Saccharomycetales</taxon>
        <taxon>Saccharomycetaceae</taxon>
        <taxon>Naumovozyma</taxon>
    </lineage>
</organism>
<dbReference type="Proteomes" id="UP000000689">
    <property type="component" value="Chromosome 3"/>
</dbReference>
<protein>
    <submittedName>
        <fullName evidence="1">Uncharacterized protein</fullName>
    </submittedName>
</protein>
<dbReference type="RefSeq" id="XP_003669534.1">
    <property type="nucleotide sequence ID" value="XM_003669486.1"/>
</dbReference>
<dbReference type="HOGENOM" id="CLU_847563_0_0_1"/>
<evidence type="ECO:0000313" key="1">
    <source>
        <dbReference type="EMBL" id="CCD24291.1"/>
    </source>
</evidence>
<proteinExistence type="predicted"/>
<reference evidence="1 2" key="1">
    <citation type="journal article" date="2011" name="Proc. Natl. Acad. Sci. U.S.A.">
        <title>Evolutionary erosion of yeast sex chromosomes by mating-type switching accidents.</title>
        <authorList>
            <person name="Gordon J.L."/>
            <person name="Armisen D."/>
            <person name="Proux-Wera E."/>
            <person name="Oheigeartaigh S.S."/>
            <person name="Byrne K.P."/>
            <person name="Wolfe K.H."/>
        </authorList>
    </citation>
    <scope>NUCLEOTIDE SEQUENCE [LARGE SCALE GENOMIC DNA]</scope>
    <source>
        <strain evidence="2">ATCC 10597 / BCRC 20456 / CBS 421 / NBRC 0211 / NRRL Y-12639</strain>
    </source>
</reference>
<dbReference type="GeneID" id="11494671"/>
<dbReference type="KEGG" id="ndi:NDAI_0C06320"/>
<keyword evidence="2" id="KW-1185">Reference proteome</keyword>
<name>G0W930_NAUDC</name>
<dbReference type="AlphaFoldDB" id="G0W930"/>
<evidence type="ECO:0000313" key="2">
    <source>
        <dbReference type="Proteomes" id="UP000000689"/>
    </source>
</evidence>
<dbReference type="EMBL" id="HE580269">
    <property type="protein sequence ID" value="CCD24291.1"/>
    <property type="molecule type" value="Genomic_DNA"/>
</dbReference>